<keyword evidence="2" id="KW-0472">Membrane</keyword>
<protein>
    <recommendedName>
        <fullName evidence="5">ABC transporter permease</fullName>
    </recommendedName>
</protein>
<feature type="transmembrane region" description="Helical" evidence="2">
    <location>
        <begin position="97"/>
        <end position="114"/>
    </location>
</feature>
<comment type="caution">
    <text evidence="3">The sequence shown here is derived from an EMBL/GenBank/DDBJ whole genome shotgun (WGS) entry which is preliminary data.</text>
</comment>
<feature type="region of interest" description="Disordered" evidence="1">
    <location>
        <begin position="281"/>
        <end position="317"/>
    </location>
</feature>
<keyword evidence="2" id="KW-1133">Transmembrane helix</keyword>
<sequence length="317" mass="34437">MSALLWLTWRQHRWSIAGAAVLALFCAYGLIRTETWATADNSMPMSGFYGLMVQLIFGGVIGVFWGAPLISRELEERTYFVAWGQDVTPVDWLRGKAIVLGVLAALLGVVVGLGDGHVGSQPAWSSFESHPVVQMGYALFGLALGVFIGLLTRHVVTAIAATLVFYTFSRMLLSVFLRDHYLPTARVVSRWENTPDIPRGAMELGGGFVGRDLSPVSVTDACEKHVNLNTCMRNSGSAVGTYVDYQPVERITAFRFIEFGVFALLAGGLFYLTFRLLRRGGGWKPSRSHRRISSAAESSGAEPVQSTPAVAAAQAEG</sequence>
<evidence type="ECO:0000313" key="4">
    <source>
        <dbReference type="Proteomes" id="UP000033393"/>
    </source>
</evidence>
<gene>
    <name evidence="3" type="ORF">UK23_31270</name>
</gene>
<dbReference type="Proteomes" id="UP000033393">
    <property type="component" value="Unassembled WGS sequence"/>
</dbReference>
<evidence type="ECO:0000313" key="3">
    <source>
        <dbReference type="EMBL" id="KJK43908.1"/>
    </source>
</evidence>
<dbReference type="OrthoDB" id="3579673at2"/>
<dbReference type="RefSeq" id="WP_045315292.1">
    <property type="nucleotide sequence ID" value="NZ_JYJG01000271.1"/>
</dbReference>
<dbReference type="AlphaFoldDB" id="A0A0F0GR88"/>
<feature type="transmembrane region" description="Helical" evidence="2">
    <location>
        <begin position="256"/>
        <end position="277"/>
    </location>
</feature>
<organism evidence="3 4">
    <name type="scientific">Lentzea aerocolonigenes</name>
    <name type="common">Lechevalieria aerocolonigenes</name>
    <name type="synonym">Saccharothrix aerocolonigenes</name>
    <dbReference type="NCBI Taxonomy" id="68170"/>
    <lineage>
        <taxon>Bacteria</taxon>
        <taxon>Bacillati</taxon>
        <taxon>Actinomycetota</taxon>
        <taxon>Actinomycetes</taxon>
        <taxon>Pseudonocardiales</taxon>
        <taxon>Pseudonocardiaceae</taxon>
        <taxon>Lentzea</taxon>
    </lineage>
</organism>
<reference evidence="3 4" key="1">
    <citation type="submission" date="2015-02" db="EMBL/GenBank/DDBJ databases">
        <authorList>
            <person name="Ju K.-S."/>
            <person name="Doroghazi J.R."/>
            <person name="Metcalf W."/>
        </authorList>
    </citation>
    <scope>NUCLEOTIDE SEQUENCE [LARGE SCALE GENOMIC DNA]</scope>
    <source>
        <strain evidence="3 4">NRRL B-16140</strain>
    </source>
</reference>
<feature type="transmembrane region" description="Helical" evidence="2">
    <location>
        <begin position="12"/>
        <end position="31"/>
    </location>
</feature>
<dbReference type="EMBL" id="JYJG01000271">
    <property type="protein sequence ID" value="KJK43908.1"/>
    <property type="molecule type" value="Genomic_DNA"/>
</dbReference>
<name>A0A0F0GR88_LENAE</name>
<evidence type="ECO:0008006" key="5">
    <source>
        <dbReference type="Google" id="ProtNLM"/>
    </source>
</evidence>
<feature type="transmembrane region" description="Helical" evidence="2">
    <location>
        <begin position="134"/>
        <end position="151"/>
    </location>
</feature>
<dbReference type="PATRIC" id="fig|68170.10.peg.8109"/>
<keyword evidence="4" id="KW-1185">Reference proteome</keyword>
<evidence type="ECO:0000256" key="1">
    <source>
        <dbReference type="SAM" id="MobiDB-lite"/>
    </source>
</evidence>
<feature type="transmembrane region" description="Helical" evidence="2">
    <location>
        <begin position="158"/>
        <end position="177"/>
    </location>
</feature>
<keyword evidence="2" id="KW-0812">Transmembrane</keyword>
<proteinExistence type="predicted"/>
<evidence type="ECO:0000256" key="2">
    <source>
        <dbReference type="SAM" id="Phobius"/>
    </source>
</evidence>
<feature type="transmembrane region" description="Helical" evidence="2">
    <location>
        <begin position="51"/>
        <end position="70"/>
    </location>
</feature>
<accession>A0A0F0GR88</accession>